<evidence type="ECO:0000313" key="3">
    <source>
        <dbReference type="Proteomes" id="UP000006820"/>
    </source>
</evidence>
<feature type="transmembrane region" description="Helical" evidence="1">
    <location>
        <begin position="20"/>
        <end position="42"/>
    </location>
</feature>
<keyword evidence="3" id="KW-1185">Reference proteome</keyword>
<evidence type="ECO:0000313" key="2">
    <source>
        <dbReference type="EMBL" id="BAD55216.1"/>
    </source>
</evidence>
<dbReference type="KEGG" id="nfa:NFA_3740"/>
<keyword evidence="1" id="KW-1133">Transmembrane helix</keyword>
<accession>Q5Z2X5</accession>
<keyword evidence="1" id="KW-0472">Membrane</keyword>
<dbReference type="Proteomes" id="UP000006820">
    <property type="component" value="Chromosome"/>
</dbReference>
<organism evidence="2 3">
    <name type="scientific">Nocardia farcinica (strain IFM 10152)</name>
    <dbReference type="NCBI Taxonomy" id="247156"/>
    <lineage>
        <taxon>Bacteria</taxon>
        <taxon>Bacillati</taxon>
        <taxon>Actinomycetota</taxon>
        <taxon>Actinomycetes</taxon>
        <taxon>Mycobacteriales</taxon>
        <taxon>Nocardiaceae</taxon>
        <taxon>Nocardia</taxon>
    </lineage>
</organism>
<feature type="transmembrane region" description="Helical" evidence="1">
    <location>
        <begin position="167"/>
        <end position="187"/>
    </location>
</feature>
<dbReference type="STRING" id="247156.NFA_3740"/>
<feature type="transmembrane region" description="Helical" evidence="1">
    <location>
        <begin position="54"/>
        <end position="78"/>
    </location>
</feature>
<protein>
    <submittedName>
        <fullName evidence="2">Putative ABC transporter permease</fullName>
    </submittedName>
</protein>
<feature type="transmembrane region" description="Helical" evidence="1">
    <location>
        <begin position="207"/>
        <end position="226"/>
    </location>
</feature>
<evidence type="ECO:0000256" key="1">
    <source>
        <dbReference type="SAM" id="Phobius"/>
    </source>
</evidence>
<gene>
    <name evidence="2" type="ordered locus">NFA_3740</name>
</gene>
<dbReference type="HOGENOM" id="CLU_104659_0_0_11"/>
<name>Q5Z2X5_NOCFA</name>
<feature type="transmembrane region" description="Helical" evidence="1">
    <location>
        <begin position="85"/>
        <end position="107"/>
    </location>
</feature>
<dbReference type="EMBL" id="AP006618">
    <property type="protein sequence ID" value="BAD55216.1"/>
    <property type="molecule type" value="Genomic_DNA"/>
</dbReference>
<dbReference type="eggNOG" id="ENOG5032S7F">
    <property type="taxonomic scope" value="Bacteria"/>
</dbReference>
<reference evidence="2 3" key="1">
    <citation type="journal article" date="2004" name="Proc. Natl. Acad. Sci. U.S.A.">
        <title>The complete genomic sequence of Nocardia farcinica IFM 10152.</title>
        <authorList>
            <person name="Ishikawa J."/>
            <person name="Yamashita A."/>
            <person name="Mikami Y."/>
            <person name="Hoshino Y."/>
            <person name="Kurita H."/>
            <person name="Hotta K."/>
            <person name="Shiba T."/>
            <person name="Hattori M."/>
        </authorList>
    </citation>
    <scope>NUCLEOTIDE SEQUENCE [LARGE SCALE GENOMIC DNA]</scope>
    <source>
        <strain evidence="2 3">IFM 10152</strain>
    </source>
</reference>
<feature type="transmembrane region" description="Helical" evidence="1">
    <location>
        <begin position="135"/>
        <end position="155"/>
    </location>
</feature>
<proteinExistence type="predicted"/>
<sequence>MMIARVLSVARIHAVSWPLLFAWPLGVLTAAFAIPWVIFALVDTEDRNMTGSVYSILGIALAFYLVAMTQSLPFALGLGVTRRDYFLATLLVALTQIVGFGVLLWGLSAAEQATDGWGVNMVMFGIPAEFTDNRLVQLGTFLAVLALIAAAGLLMGAIQQRWRVTGLYTLGAVVLVLGGLAAILVTWQRWWPEVGHWFTDSPRAVPMVLLPAVLAAVCLGGAWALVRRATA</sequence>
<keyword evidence="1" id="KW-0812">Transmembrane</keyword>
<dbReference type="AlphaFoldDB" id="Q5Z2X5"/>